<evidence type="ECO:0000256" key="4">
    <source>
        <dbReference type="ARBA" id="ARBA00022679"/>
    </source>
</evidence>
<dbReference type="Proteomes" id="UP001231362">
    <property type="component" value="Unassembled WGS sequence"/>
</dbReference>
<keyword evidence="4" id="KW-0808">Transferase</keyword>
<dbReference type="InterPro" id="IPR036095">
    <property type="entry name" value="PTS_EIIB-like_sf"/>
</dbReference>
<feature type="modified residue" description="Phosphocysteine; by EIIA" evidence="7">
    <location>
        <position position="9"/>
    </location>
</feature>
<keyword evidence="3" id="KW-0762">Sugar transport</keyword>
<feature type="signal peptide" evidence="8">
    <location>
        <begin position="1"/>
        <end position="19"/>
    </location>
</feature>
<evidence type="ECO:0000256" key="1">
    <source>
        <dbReference type="ARBA" id="ARBA00022448"/>
    </source>
</evidence>
<keyword evidence="11" id="KW-1185">Reference proteome</keyword>
<organism evidence="10 11">
    <name type="scientific">Anoxybacillus andreesenii</name>
    <dbReference type="NCBI Taxonomy" id="1325932"/>
    <lineage>
        <taxon>Bacteria</taxon>
        <taxon>Bacillati</taxon>
        <taxon>Bacillota</taxon>
        <taxon>Bacilli</taxon>
        <taxon>Bacillales</taxon>
        <taxon>Anoxybacillaceae</taxon>
        <taxon>Anoxybacillus</taxon>
    </lineage>
</organism>
<name>A0ABT9V4E4_9BACL</name>
<evidence type="ECO:0000256" key="3">
    <source>
        <dbReference type="ARBA" id="ARBA00022597"/>
    </source>
</evidence>
<gene>
    <name evidence="10" type="ORF">J2S07_002119</name>
</gene>
<evidence type="ECO:0000313" key="11">
    <source>
        <dbReference type="Proteomes" id="UP001231362"/>
    </source>
</evidence>
<dbReference type="EMBL" id="JAUSTU010000008">
    <property type="protein sequence ID" value="MDQ0155814.1"/>
    <property type="molecule type" value="Genomic_DNA"/>
</dbReference>
<evidence type="ECO:0000313" key="10">
    <source>
        <dbReference type="EMBL" id="MDQ0155814.1"/>
    </source>
</evidence>
<evidence type="ECO:0000256" key="7">
    <source>
        <dbReference type="PROSITE-ProRule" id="PRU00423"/>
    </source>
</evidence>
<keyword evidence="6" id="KW-0418">Kinase</keyword>
<keyword evidence="2" id="KW-0597">Phosphoprotein</keyword>
<reference evidence="10 11" key="1">
    <citation type="submission" date="2023-07" db="EMBL/GenBank/DDBJ databases">
        <title>Genomic Encyclopedia of Type Strains, Phase IV (KMG-IV): sequencing the most valuable type-strain genomes for metagenomic binning, comparative biology and taxonomic classification.</title>
        <authorList>
            <person name="Goeker M."/>
        </authorList>
    </citation>
    <scope>NUCLEOTIDE SEQUENCE [LARGE SCALE GENOMIC DNA]</scope>
    <source>
        <strain evidence="10 11">DSM 23948</strain>
    </source>
</reference>
<keyword evidence="8" id="KW-0732">Signal</keyword>
<evidence type="ECO:0000256" key="6">
    <source>
        <dbReference type="ARBA" id="ARBA00022777"/>
    </source>
</evidence>
<dbReference type="PANTHER" id="PTHR34581:SF2">
    <property type="entry name" value="PTS SYSTEM N,N'-DIACETYLCHITOBIOSE-SPECIFIC EIIB COMPONENT"/>
    <property type="match status" value="1"/>
</dbReference>
<dbReference type="InterPro" id="IPR013012">
    <property type="entry name" value="PTS_EIIB_3"/>
</dbReference>
<dbReference type="RefSeq" id="WP_307150338.1">
    <property type="nucleotide sequence ID" value="NZ_JAUSTU010000008.1"/>
</dbReference>
<dbReference type="InterPro" id="IPR003501">
    <property type="entry name" value="PTS_EIIB_2/3"/>
</dbReference>
<feature type="chain" id="PRO_5046784609" evidence="8">
    <location>
        <begin position="20"/>
        <end position="106"/>
    </location>
</feature>
<dbReference type="Gene3D" id="3.40.50.2300">
    <property type="match status" value="1"/>
</dbReference>
<feature type="domain" description="PTS EIIB type-3" evidence="9">
    <location>
        <begin position="2"/>
        <end position="106"/>
    </location>
</feature>
<evidence type="ECO:0000259" key="9">
    <source>
        <dbReference type="PROSITE" id="PS51100"/>
    </source>
</evidence>
<dbReference type="SUPFAM" id="SSF52794">
    <property type="entry name" value="PTS system IIB component-like"/>
    <property type="match status" value="1"/>
</dbReference>
<proteinExistence type="predicted"/>
<evidence type="ECO:0000256" key="8">
    <source>
        <dbReference type="SAM" id="SignalP"/>
    </source>
</evidence>
<accession>A0ABT9V4E4</accession>
<protein>
    <submittedName>
        <fullName evidence="10">PTS system cellobiose-specific IIB component</fullName>
    </submittedName>
</protein>
<comment type="caution">
    <text evidence="10">The sequence shown here is derived from an EMBL/GenBank/DDBJ whole genome shotgun (WGS) entry which is preliminary data.</text>
</comment>
<dbReference type="InterPro" id="IPR051819">
    <property type="entry name" value="PTS_sugar-specific_EIIB"/>
</dbReference>
<sequence>MTKKVLLVCGAGASSGFMAAAARKAVKKLGADIEFKAKCESELGEHLNSIDLLLVAPHLKYMIDDVKGPCEAAGVKYGIIPQRVYGSLDGQGLVKVATEILEGGEQ</sequence>
<evidence type="ECO:0000256" key="5">
    <source>
        <dbReference type="ARBA" id="ARBA00022683"/>
    </source>
</evidence>
<dbReference type="PANTHER" id="PTHR34581">
    <property type="entry name" value="PTS SYSTEM N,N'-DIACETYLCHITOBIOSE-SPECIFIC EIIB COMPONENT"/>
    <property type="match status" value="1"/>
</dbReference>
<dbReference type="PROSITE" id="PS51100">
    <property type="entry name" value="PTS_EIIB_TYPE_3"/>
    <property type="match status" value="1"/>
</dbReference>
<dbReference type="Pfam" id="PF02302">
    <property type="entry name" value="PTS_IIB"/>
    <property type="match status" value="1"/>
</dbReference>
<keyword evidence="5" id="KW-0598">Phosphotransferase system</keyword>
<keyword evidence="1" id="KW-0813">Transport</keyword>
<evidence type="ECO:0000256" key="2">
    <source>
        <dbReference type="ARBA" id="ARBA00022553"/>
    </source>
</evidence>